<accession>A0AAE1GD60</accession>
<dbReference type="Pfam" id="PF00386">
    <property type="entry name" value="C1q"/>
    <property type="match status" value="1"/>
</dbReference>
<dbReference type="Gene3D" id="2.60.120.40">
    <property type="match status" value="1"/>
</dbReference>
<feature type="compositionally biased region" description="Low complexity" evidence="1">
    <location>
        <begin position="221"/>
        <end position="234"/>
    </location>
</feature>
<dbReference type="AlphaFoldDB" id="A0AAE1GD60"/>
<dbReference type="EMBL" id="JAWQEG010000470">
    <property type="protein sequence ID" value="KAK3889636.1"/>
    <property type="molecule type" value="Genomic_DNA"/>
</dbReference>
<keyword evidence="2" id="KW-0732">Signal</keyword>
<reference evidence="4" key="1">
    <citation type="submission" date="2023-10" db="EMBL/GenBank/DDBJ databases">
        <title>Genome assemblies of two species of porcelain crab, Petrolisthes cinctipes and Petrolisthes manimaculis (Anomura: Porcellanidae).</title>
        <authorList>
            <person name="Angst P."/>
        </authorList>
    </citation>
    <scope>NUCLEOTIDE SEQUENCE</scope>
    <source>
        <strain evidence="4">PB745_01</strain>
        <tissue evidence="4">Gill</tissue>
    </source>
</reference>
<evidence type="ECO:0000313" key="4">
    <source>
        <dbReference type="EMBL" id="KAK3889636.1"/>
    </source>
</evidence>
<protein>
    <recommendedName>
        <fullName evidence="3">C1q domain-containing protein</fullName>
    </recommendedName>
</protein>
<feature type="region of interest" description="Disordered" evidence="1">
    <location>
        <begin position="203"/>
        <end position="234"/>
    </location>
</feature>
<feature type="signal peptide" evidence="2">
    <location>
        <begin position="1"/>
        <end position="46"/>
    </location>
</feature>
<sequence length="234" mass="26016">MSKISNCFHAYPLLPMTLPRLSRAKKMTRVVLAALVAVLGLQKVAGQDSQPSVIPDYDYSTHDHEPVTHFFEVAHEHVPAPAECSTTEFSVERAKPISGNNTIIPGKIEFLIVKDNDGTWSPIHNEFTAPCAGLFNFSFEAKSTEDFGIQLMKKGDVEVIVHGSYQQPVHLSITLNLKIGDRVYLYLEYGIIEETLDNETPNTHFNGQIHTPRQQLWHQRGTSLSNSSGSTLGT</sequence>
<name>A0AAE1GD60_PETCI</name>
<evidence type="ECO:0000256" key="1">
    <source>
        <dbReference type="SAM" id="MobiDB-lite"/>
    </source>
</evidence>
<feature type="compositionally biased region" description="Polar residues" evidence="1">
    <location>
        <begin position="203"/>
        <end position="217"/>
    </location>
</feature>
<feature type="chain" id="PRO_5042291022" description="C1q domain-containing protein" evidence="2">
    <location>
        <begin position="47"/>
        <end position="234"/>
    </location>
</feature>
<gene>
    <name evidence="4" type="ORF">Pcinc_006381</name>
</gene>
<dbReference type="Proteomes" id="UP001286313">
    <property type="component" value="Unassembled WGS sequence"/>
</dbReference>
<proteinExistence type="predicted"/>
<feature type="domain" description="C1q" evidence="3">
    <location>
        <begin position="89"/>
        <end position="207"/>
    </location>
</feature>
<keyword evidence="5" id="KW-1185">Reference proteome</keyword>
<dbReference type="InterPro" id="IPR008983">
    <property type="entry name" value="Tumour_necrosis_fac-like_dom"/>
</dbReference>
<evidence type="ECO:0000259" key="3">
    <source>
        <dbReference type="Pfam" id="PF00386"/>
    </source>
</evidence>
<dbReference type="InterPro" id="IPR001073">
    <property type="entry name" value="C1q_dom"/>
</dbReference>
<dbReference type="SUPFAM" id="SSF49842">
    <property type="entry name" value="TNF-like"/>
    <property type="match status" value="1"/>
</dbReference>
<evidence type="ECO:0000313" key="5">
    <source>
        <dbReference type="Proteomes" id="UP001286313"/>
    </source>
</evidence>
<comment type="caution">
    <text evidence="4">The sequence shown here is derived from an EMBL/GenBank/DDBJ whole genome shotgun (WGS) entry which is preliminary data.</text>
</comment>
<evidence type="ECO:0000256" key="2">
    <source>
        <dbReference type="SAM" id="SignalP"/>
    </source>
</evidence>
<organism evidence="4 5">
    <name type="scientific">Petrolisthes cinctipes</name>
    <name type="common">Flat porcelain crab</name>
    <dbReference type="NCBI Taxonomy" id="88211"/>
    <lineage>
        <taxon>Eukaryota</taxon>
        <taxon>Metazoa</taxon>
        <taxon>Ecdysozoa</taxon>
        <taxon>Arthropoda</taxon>
        <taxon>Crustacea</taxon>
        <taxon>Multicrustacea</taxon>
        <taxon>Malacostraca</taxon>
        <taxon>Eumalacostraca</taxon>
        <taxon>Eucarida</taxon>
        <taxon>Decapoda</taxon>
        <taxon>Pleocyemata</taxon>
        <taxon>Anomura</taxon>
        <taxon>Galatheoidea</taxon>
        <taxon>Porcellanidae</taxon>
        <taxon>Petrolisthes</taxon>
    </lineage>
</organism>